<protein>
    <recommendedName>
        <fullName evidence="3">M96 mating-specific protein family</fullName>
    </recommendedName>
</protein>
<dbReference type="EMBL" id="JASMQC010000047">
    <property type="protein sequence ID" value="KAK1929529.1"/>
    <property type="molecule type" value="Genomic_DNA"/>
</dbReference>
<evidence type="ECO:0008006" key="3">
    <source>
        <dbReference type="Google" id="ProtNLM"/>
    </source>
</evidence>
<name>A0AAD9LBU1_9STRA</name>
<dbReference type="Proteomes" id="UP001259832">
    <property type="component" value="Unassembled WGS sequence"/>
</dbReference>
<dbReference type="PANTHER" id="PTHR35796">
    <property type="entry name" value="HYPOTHETICAL CYTOSOLIC PROTEIN"/>
    <property type="match status" value="1"/>
</dbReference>
<comment type="caution">
    <text evidence="1">The sequence shown here is derived from an EMBL/GenBank/DDBJ whole genome shotgun (WGS) entry which is preliminary data.</text>
</comment>
<gene>
    <name evidence="1" type="ORF">P3T76_014927</name>
</gene>
<reference evidence="1" key="1">
    <citation type="submission" date="2023-08" db="EMBL/GenBank/DDBJ databases">
        <title>Reference Genome Resource for the Citrus Pathogen Phytophthora citrophthora.</title>
        <authorList>
            <person name="Moller H."/>
            <person name="Coetzee B."/>
            <person name="Rose L.J."/>
            <person name="Van Niekerk J.M."/>
        </authorList>
    </citation>
    <scope>NUCLEOTIDE SEQUENCE</scope>
    <source>
        <strain evidence="1">STE-U-9442</strain>
    </source>
</reference>
<accession>A0AAD9LBU1</accession>
<evidence type="ECO:0000313" key="2">
    <source>
        <dbReference type="Proteomes" id="UP001259832"/>
    </source>
</evidence>
<sequence length="371" mass="42026">MQPAKPKRVRRQKLELEYLRKLVPSLEEKVLELNVKQTAVVDYARSIESSEIPSIWKGMAERQLKERTRVEDKNKELRTSLEGQIKLAKKLESLLRKRQRNEEAEVLLDTNSAVPTPLSPTDEEIFADQLAHVQQAHLVLDQVFCGPEFAAQAPFHDFQVTNDSGSSSGVAFVKKAKSVIPFDLQVAEKAFWRTFVKEGTGRDSFFYFDERLSTENLVAASYGRYFQAGNFHAKVLGMQTYRKCIVGGKILICWKWVVNPVEVNGSKFRGIRCHESGWIVLRSVNVGNAANTFPMDSEFCNAVTSTELQSYSKMTIELQEDVVNQELQVGTLTSFVVGMHDTVTEACGKIISKMLVEEDWNLNGWIDTMAF</sequence>
<dbReference type="PANTHER" id="PTHR35796:SF3">
    <property type="entry name" value="BHLH DOMAIN-CONTAINING PROTEIN"/>
    <property type="match status" value="1"/>
</dbReference>
<organism evidence="1 2">
    <name type="scientific">Phytophthora citrophthora</name>
    <dbReference type="NCBI Taxonomy" id="4793"/>
    <lineage>
        <taxon>Eukaryota</taxon>
        <taxon>Sar</taxon>
        <taxon>Stramenopiles</taxon>
        <taxon>Oomycota</taxon>
        <taxon>Peronosporomycetes</taxon>
        <taxon>Peronosporales</taxon>
        <taxon>Peronosporaceae</taxon>
        <taxon>Phytophthora</taxon>
    </lineage>
</organism>
<dbReference type="AlphaFoldDB" id="A0AAD9LBU1"/>
<keyword evidence="2" id="KW-1185">Reference proteome</keyword>
<evidence type="ECO:0000313" key="1">
    <source>
        <dbReference type="EMBL" id="KAK1929529.1"/>
    </source>
</evidence>
<proteinExistence type="predicted"/>